<feature type="transmembrane region" description="Helical" evidence="17">
    <location>
        <begin position="7"/>
        <end position="30"/>
    </location>
</feature>
<feature type="transmembrane region" description="Helical" evidence="17">
    <location>
        <begin position="373"/>
        <end position="398"/>
    </location>
</feature>
<feature type="transmembrane region" description="Helical" evidence="17">
    <location>
        <begin position="153"/>
        <end position="172"/>
    </location>
</feature>
<evidence type="ECO:0000256" key="4">
    <source>
        <dbReference type="ARBA" id="ARBA00021096"/>
    </source>
</evidence>
<evidence type="ECO:0000256" key="11">
    <source>
        <dbReference type="ARBA" id="ARBA00022989"/>
    </source>
</evidence>
<feature type="transmembrane region" description="Helical" evidence="17">
    <location>
        <begin position="268"/>
        <end position="287"/>
    </location>
</feature>
<dbReference type="InterPro" id="IPR001516">
    <property type="entry name" value="Proton_antipo_N"/>
</dbReference>
<geneLocation type="mitochondrion" evidence="21"/>
<dbReference type="AlphaFoldDB" id="A0A345UDK4"/>
<evidence type="ECO:0000259" key="18">
    <source>
        <dbReference type="Pfam" id="PF00361"/>
    </source>
</evidence>
<dbReference type="EC" id="7.1.1.2" evidence="3 17"/>
<keyword evidence="13 17" id="KW-0830">Ubiquinone</keyword>
<keyword evidence="12 17" id="KW-0520">NAD</keyword>
<dbReference type="GO" id="GO:0003954">
    <property type="term" value="F:NADH dehydrogenase activity"/>
    <property type="evidence" value="ECO:0007669"/>
    <property type="project" value="TreeGrafter"/>
</dbReference>
<feature type="transmembrane region" description="Helical" evidence="17">
    <location>
        <begin position="241"/>
        <end position="261"/>
    </location>
</feature>
<feature type="transmembrane region" description="Helical" evidence="17">
    <location>
        <begin position="293"/>
        <end position="317"/>
    </location>
</feature>
<dbReference type="GO" id="GO:0005743">
    <property type="term" value="C:mitochondrial inner membrane"/>
    <property type="evidence" value="ECO:0007669"/>
    <property type="project" value="UniProtKB-SubCell"/>
</dbReference>
<evidence type="ECO:0000259" key="19">
    <source>
        <dbReference type="Pfam" id="PF00662"/>
    </source>
</evidence>
<accession>A0A345UDK4</accession>
<dbReference type="InterPro" id="IPR003945">
    <property type="entry name" value="NU5C-like"/>
</dbReference>
<keyword evidence="15 17" id="KW-0472">Membrane</keyword>
<evidence type="ECO:0000256" key="16">
    <source>
        <dbReference type="ARBA" id="ARBA00049551"/>
    </source>
</evidence>
<feature type="domain" description="NADH:quinone oxidoreductase/Mrp antiporter transmembrane" evidence="18">
    <location>
        <begin position="108"/>
        <end position="384"/>
    </location>
</feature>
<proteinExistence type="inferred from homology"/>
<keyword evidence="7 17" id="KW-0812">Transmembrane</keyword>
<feature type="transmembrane region" description="Helical" evidence="17">
    <location>
        <begin position="419"/>
        <end position="439"/>
    </location>
</feature>
<evidence type="ECO:0000256" key="2">
    <source>
        <dbReference type="ARBA" id="ARBA00004448"/>
    </source>
</evidence>
<keyword evidence="6" id="KW-0679">Respiratory chain</keyword>
<dbReference type="GO" id="GO:0042773">
    <property type="term" value="P:ATP synthesis coupled electron transport"/>
    <property type="evidence" value="ECO:0007669"/>
    <property type="project" value="InterPro"/>
</dbReference>
<evidence type="ECO:0000256" key="13">
    <source>
        <dbReference type="ARBA" id="ARBA00023075"/>
    </source>
</evidence>
<feature type="transmembrane region" description="Helical" evidence="17">
    <location>
        <begin position="454"/>
        <end position="477"/>
    </location>
</feature>
<evidence type="ECO:0000313" key="21">
    <source>
        <dbReference type="EMBL" id="AXI98540.1"/>
    </source>
</evidence>
<gene>
    <name evidence="21" type="primary">nad5</name>
</gene>
<sequence length="569" mass="65152">MKMKLQIYSVFMTILTLMAILSASLFLNMWISDKSIFLEWELYTYNSTNILFLILLDWMSMMFIMTVSLISAVISGFSKYYMEHENMYKRFMITLMMFVCSMMMLVLSPNLISLLLGWDGLGLTSYVLIIFYQNENSCNSGMLTMLSNRVGDAMILICIALMFCNGSWNFMLETTKSSYMSMLMILSATTKSAQMPFSAWLPAAMAAPTPVSALVHSSTLVTAGVYLMIRFYPCMLNHQNLSYLMAMSAMTMVMSSWMANFEMDMKKIIALSTLSQLGFMMMIIAAGSPELAFFHLITHAMFKSTIFMCAGIMIHNLKESQDLRSSENLFLSGPLMGAYFTLTNLSLCGFPFLAGFFSKDLLLENILSRHTNLMYHVICMIGTALTLSYTIRVMYLLSNTHPLETLSTLKDMNMYLSKTMTIMYMMSMTSGLMLGWMIIPLSSTMLNLSSPYKYMINLTMIMTTFIMMAYMNTAFLTTKTKMTKMKKSLHLMFNLPFITAQILPTKILKQSNLIHKISDLGWLEFFVGLNLYKISKQTNYNLTFMQKSKFMKIFLYTAFTTMILFMMMI</sequence>
<feature type="transmembrane region" description="Helical" evidence="17">
    <location>
        <begin position="553"/>
        <end position="568"/>
    </location>
</feature>
<dbReference type="EMBL" id="MH592124">
    <property type="protein sequence ID" value="AXI98540.1"/>
    <property type="molecule type" value="Genomic_DNA"/>
</dbReference>
<name>A0A345UDK4_9CRUS</name>
<feature type="domain" description="NADH dehydrogenase subunit 5 C-terminal" evidence="20">
    <location>
        <begin position="389"/>
        <end position="569"/>
    </location>
</feature>
<protein>
    <recommendedName>
        <fullName evidence="4 17">NADH-ubiquinone oxidoreductase chain 5</fullName>
        <ecNumber evidence="3 17">7.1.1.2</ecNumber>
    </recommendedName>
</protein>
<comment type="function">
    <text evidence="17">Core subunit of the mitochondrial membrane respiratory chain NADH dehydrogenase (Complex I) which catalyzes electron transfer from NADH through the respiratory chain, using ubiquinone as an electron acceptor. Essential for the catalytic activity and assembly of complex I.</text>
</comment>
<comment type="function">
    <text evidence="1">Core subunit of the mitochondrial membrane respiratory chain NADH dehydrogenase (Complex I) that is believed to belong to the minimal assembly required for catalysis. Complex I functions in the transfer of electrons from NADH to the respiratory chain. The immediate electron acceptor for the enzyme is believed to be ubiquinone.</text>
</comment>
<keyword evidence="10" id="KW-0249">Electron transport</keyword>
<dbReference type="Pfam" id="PF00361">
    <property type="entry name" value="Proton_antipo_M"/>
    <property type="match status" value="1"/>
</dbReference>
<keyword evidence="5 17" id="KW-0813">Transport</keyword>
<evidence type="ECO:0000256" key="17">
    <source>
        <dbReference type="RuleBase" id="RU003404"/>
    </source>
</evidence>
<feature type="transmembrane region" description="Helical" evidence="17">
    <location>
        <begin position="211"/>
        <end position="229"/>
    </location>
</feature>
<feature type="transmembrane region" description="Helical" evidence="17">
    <location>
        <begin position="87"/>
        <end position="106"/>
    </location>
</feature>
<evidence type="ECO:0000256" key="9">
    <source>
        <dbReference type="ARBA" id="ARBA00022967"/>
    </source>
</evidence>
<evidence type="ECO:0000256" key="14">
    <source>
        <dbReference type="ARBA" id="ARBA00023128"/>
    </source>
</evidence>
<dbReference type="PANTHER" id="PTHR42829">
    <property type="entry name" value="NADH-UBIQUINONE OXIDOREDUCTASE CHAIN 5"/>
    <property type="match status" value="1"/>
</dbReference>
<evidence type="ECO:0000256" key="15">
    <source>
        <dbReference type="ARBA" id="ARBA00023136"/>
    </source>
</evidence>
<evidence type="ECO:0000259" key="20">
    <source>
        <dbReference type="Pfam" id="PF06455"/>
    </source>
</evidence>
<evidence type="ECO:0000256" key="5">
    <source>
        <dbReference type="ARBA" id="ARBA00022448"/>
    </source>
</evidence>
<dbReference type="InterPro" id="IPR001750">
    <property type="entry name" value="ND/Mrp_TM"/>
</dbReference>
<dbReference type="InterPro" id="IPR010934">
    <property type="entry name" value="NADH_DH_su5_C"/>
</dbReference>
<feature type="transmembrane region" description="Helical" evidence="17">
    <location>
        <begin position="50"/>
        <end position="75"/>
    </location>
</feature>
<keyword evidence="8" id="KW-0999">Mitochondrion inner membrane</keyword>
<keyword evidence="9" id="KW-1278">Translocase</keyword>
<feature type="domain" description="NADH-Ubiquinone oxidoreductase (complex I) chain 5 N-terminal" evidence="19">
    <location>
        <begin position="46"/>
        <end position="92"/>
    </location>
</feature>
<evidence type="ECO:0000256" key="12">
    <source>
        <dbReference type="ARBA" id="ARBA00023027"/>
    </source>
</evidence>
<feature type="transmembrane region" description="Helical" evidence="17">
    <location>
        <begin position="329"/>
        <end position="353"/>
    </location>
</feature>
<dbReference type="GO" id="GO:0015990">
    <property type="term" value="P:electron transport coupled proton transport"/>
    <property type="evidence" value="ECO:0007669"/>
    <property type="project" value="TreeGrafter"/>
</dbReference>
<evidence type="ECO:0000256" key="1">
    <source>
        <dbReference type="ARBA" id="ARBA00003257"/>
    </source>
</evidence>
<evidence type="ECO:0000256" key="7">
    <source>
        <dbReference type="ARBA" id="ARBA00022692"/>
    </source>
</evidence>
<organism evidence="21">
    <name type="scientific">Metacrangonyx dhofarensis</name>
    <dbReference type="NCBI Taxonomy" id="2291046"/>
    <lineage>
        <taxon>Eukaryota</taxon>
        <taxon>Metazoa</taxon>
        <taxon>Ecdysozoa</taxon>
        <taxon>Arthropoda</taxon>
        <taxon>Crustacea</taxon>
        <taxon>Multicrustacea</taxon>
        <taxon>Malacostraca</taxon>
        <taxon>Eumalacostraca</taxon>
        <taxon>Peracarida</taxon>
        <taxon>Amphipoda</taxon>
        <taxon>Senticaudata</taxon>
        <taxon>Hadziida</taxon>
        <taxon>Hadzioidea</taxon>
        <taxon>Metacrangonyctidae</taxon>
        <taxon>Metacrangonyx</taxon>
    </lineage>
</organism>
<dbReference type="GO" id="GO:0008137">
    <property type="term" value="F:NADH dehydrogenase (ubiquinone) activity"/>
    <property type="evidence" value="ECO:0007669"/>
    <property type="project" value="UniProtKB-EC"/>
</dbReference>
<evidence type="ECO:0000256" key="8">
    <source>
        <dbReference type="ARBA" id="ARBA00022792"/>
    </source>
</evidence>
<evidence type="ECO:0000256" key="10">
    <source>
        <dbReference type="ARBA" id="ARBA00022982"/>
    </source>
</evidence>
<comment type="catalytic activity">
    <reaction evidence="16 17">
        <text>a ubiquinone + NADH + 5 H(+)(in) = a ubiquinol + NAD(+) + 4 H(+)(out)</text>
        <dbReference type="Rhea" id="RHEA:29091"/>
        <dbReference type="Rhea" id="RHEA-COMP:9565"/>
        <dbReference type="Rhea" id="RHEA-COMP:9566"/>
        <dbReference type="ChEBI" id="CHEBI:15378"/>
        <dbReference type="ChEBI" id="CHEBI:16389"/>
        <dbReference type="ChEBI" id="CHEBI:17976"/>
        <dbReference type="ChEBI" id="CHEBI:57540"/>
        <dbReference type="ChEBI" id="CHEBI:57945"/>
        <dbReference type="EC" id="7.1.1.2"/>
    </reaction>
</comment>
<dbReference type="PRINTS" id="PR01434">
    <property type="entry name" value="NADHDHGNASE5"/>
</dbReference>
<evidence type="ECO:0000256" key="6">
    <source>
        <dbReference type="ARBA" id="ARBA00022660"/>
    </source>
</evidence>
<reference evidence="21" key="1">
    <citation type="journal article" date="2018" name="Mol. Phylogenet. Evol.">
        <title>Species delimitation and mitogenome phylogenetics in the subterranean genus Pseudoniphargus (Crustacea: Amphipoda).</title>
        <authorList>
            <person name="Stokkan M."/>
            <person name="Jurado-Rivera J.A."/>
            <person name="Oromi P."/>
            <person name="Juan C."/>
            <person name="Jaume D."/>
            <person name="Pons J."/>
        </authorList>
    </citation>
    <scope>NUCLEOTIDE SEQUENCE</scope>
</reference>
<keyword evidence="11 17" id="KW-1133">Transmembrane helix</keyword>
<keyword evidence="14 17" id="KW-0496">Mitochondrion</keyword>
<dbReference type="Pfam" id="PF00662">
    <property type="entry name" value="Proton_antipo_N"/>
    <property type="match status" value="1"/>
</dbReference>
<comment type="subcellular location">
    <subcellularLocation>
        <location evidence="2">Mitochondrion inner membrane</location>
        <topology evidence="2">Multi-pass membrane protein</topology>
    </subcellularLocation>
</comment>
<comment type="similarity">
    <text evidence="17">Belongs to the complex I subunit 5 family.</text>
</comment>
<dbReference type="Pfam" id="PF06455">
    <property type="entry name" value="NADH5_C"/>
    <property type="match status" value="1"/>
</dbReference>
<evidence type="ECO:0000256" key="3">
    <source>
        <dbReference type="ARBA" id="ARBA00012944"/>
    </source>
</evidence>
<dbReference type="PANTHER" id="PTHR42829:SF2">
    <property type="entry name" value="NADH-UBIQUINONE OXIDOREDUCTASE CHAIN 5"/>
    <property type="match status" value="1"/>
</dbReference>